<evidence type="ECO:0000313" key="5">
    <source>
        <dbReference type="Proteomes" id="UP000187735"/>
    </source>
</evidence>
<feature type="region of interest" description="Disordered" evidence="1">
    <location>
        <begin position="297"/>
        <end position="331"/>
    </location>
</feature>
<dbReference type="InterPro" id="IPR011453">
    <property type="entry name" value="DUF1559"/>
</dbReference>
<dbReference type="PANTHER" id="PTHR30093">
    <property type="entry name" value="GENERAL SECRETION PATHWAY PROTEIN G"/>
    <property type="match status" value="1"/>
</dbReference>
<reference evidence="4 5" key="1">
    <citation type="journal article" date="2016" name="Front. Microbiol.">
        <title>Fuerstia marisgermanicae gen. nov., sp. nov., an Unusual Member of the Phylum Planctomycetes from the German Wadden Sea.</title>
        <authorList>
            <person name="Kohn T."/>
            <person name="Heuer A."/>
            <person name="Jogler M."/>
            <person name="Vollmers J."/>
            <person name="Boedeker C."/>
            <person name="Bunk B."/>
            <person name="Rast P."/>
            <person name="Borchert D."/>
            <person name="Glockner I."/>
            <person name="Freese H.M."/>
            <person name="Klenk H.P."/>
            <person name="Overmann J."/>
            <person name="Kaster A.K."/>
            <person name="Rohde M."/>
            <person name="Wiegand S."/>
            <person name="Jogler C."/>
        </authorList>
    </citation>
    <scope>NUCLEOTIDE SEQUENCE [LARGE SCALE GENOMIC DNA]</scope>
    <source>
        <strain evidence="4 5">NH11</strain>
    </source>
</reference>
<keyword evidence="5" id="KW-1185">Reference proteome</keyword>
<dbReference type="NCBIfam" id="TIGR02532">
    <property type="entry name" value="IV_pilin_GFxxxE"/>
    <property type="match status" value="1"/>
</dbReference>
<gene>
    <name evidence="4" type="ORF">Fuma_00858</name>
</gene>
<dbReference type="AlphaFoldDB" id="A0A1P8WB42"/>
<dbReference type="OrthoDB" id="269098at2"/>
<dbReference type="RefSeq" id="WP_077023058.1">
    <property type="nucleotide sequence ID" value="NZ_CP017641.1"/>
</dbReference>
<name>A0A1P8WB42_9PLAN</name>
<dbReference type="Gene3D" id="3.30.700.10">
    <property type="entry name" value="Glycoprotein, Type 4 Pilin"/>
    <property type="match status" value="1"/>
</dbReference>
<keyword evidence="2" id="KW-0472">Membrane</keyword>
<proteinExistence type="predicted"/>
<keyword evidence="2" id="KW-1133">Transmembrane helix</keyword>
<organism evidence="4 5">
    <name type="scientific">Fuerstiella marisgermanici</name>
    <dbReference type="NCBI Taxonomy" id="1891926"/>
    <lineage>
        <taxon>Bacteria</taxon>
        <taxon>Pseudomonadati</taxon>
        <taxon>Planctomycetota</taxon>
        <taxon>Planctomycetia</taxon>
        <taxon>Planctomycetales</taxon>
        <taxon>Planctomycetaceae</taxon>
        <taxon>Fuerstiella</taxon>
    </lineage>
</organism>
<dbReference type="Pfam" id="PF07963">
    <property type="entry name" value="N_methyl"/>
    <property type="match status" value="1"/>
</dbReference>
<dbReference type="InterPro" id="IPR012902">
    <property type="entry name" value="N_methyl_site"/>
</dbReference>
<evidence type="ECO:0000313" key="4">
    <source>
        <dbReference type="EMBL" id="APZ91272.1"/>
    </source>
</evidence>
<dbReference type="PANTHER" id="PTHR30093:SF2">
    <property type="entry name" value="TYPE II SECRETION SYSTEM PROTEIN H"/>
    <property type="match status" value="1"/>
</dbReference>
<feature type="transmembrane region" description="Helical" evidence="2">
    <location>
        <begin position="19"/>
        <end position="40"/>
    </location>
</feature>
<accession>A0A1P8WB42</accession>
<evidence type="ECO:0000256" key="1">
    <source>
        <dbReference type="SAM" id="MobiDB-lite"/>
    </source>
</evidence>
<dbReference type="EMBL" id="CP017641">
    <property type="protein sequence ID" value="APZ91272.1"/>
    <property type="molecule type" value="Genomic_DNA"/>
</dbReference>
<dbReference type="Proteomes" id="UP000187735">
    <property type="component" value="Chromosome"/>
</dbReference>
<dbReference type="KEGG" id="fmr:Fuma_00858"/>
<evidence type="ECO:0000259" key="3">
    <source>
        <dbReference type="Pfam" id="PF07596"/>
    </source>
</evidence>
<dbReference type="InterPro" id="IPR045584">
    <property type="entry name" value="Pilin-like"/>
</dbReference>
<protein>
    <submittedName>
        <fullName evidence="4">Putative major pilin subunit</fullName>
    </submittedName>
</protein>
<dbReference type="PROSITE" id="PS00409">
    <property type="entry name" value="PROKAR_NTER_METHYL"/>
    <property type="match status" value="1"/>
</dbReference>
<dbReference type="SUPFAM" id="SSF54523">
    <property type="entry name" value="Pili subunits"/>
    <property type="match status" value="1"/>
</dbReference>
<sequence length="393" mass="42487">MHCPSCVHRKSDARSGFTLIELLVVISIIATLMSLILPAIQNARSAARRTQCLNRIRQVGLAVLQVTERQNGQFPCAGQFRKIPPASTACPPGTPEEFTLLRYGGAAGINWIVECLPELDRQDIYDRWQRDAPPTSTVNIPLAQVHLSILSCPDDDSATSGGTMSFVINMGYGDLEQFATRKARLSAGSPLRWVDLHTPEVIRFDWNEDGRRCGQADCTHCDWVDQNDADLTRLTGICWPSLSGHNQSIRIRDVYDGGDNTILISENVNAGSSGVLSDPDPANCGFIYPVEYTTALGQNFPNPPNPAGSTGRPNSERHLGEGTPTPSSHHPGIVNACMASGAARSISDSIDATVYAHIITPRGTSLRSIKGVTCGGVVTGHNFRPQSPLSQDF</sequence>
<feature type="domain" description="DUF1559" evidence="3">
    <location>
        <begin position="41"/>
        <end position="352"/>
    </location>
</feature>
<keyword evidence="2" id="KW-0812">Transmembrane</keyword>
<dbReference type="Pfam" id="PF07596">
    <property type="entry name" value="SBP_bac_10"/>
    <property type="match status" value="1"/>
</dbReference>
<dbReference type="STRING" id="1891926.Fuma_00858"/>
<evidence type="ECO:0000256" key="2">
    <source>
        <dbReference type="SAM" id="Phobius"/>
    </source>
</evidence>